<dbReference type="Proteomes" id="UP000002627">
    <property type="component" value="Chromosome"/>
</dbReference>
<evidence type="ECO:0000313" key="1">
    <source>
        <dbReference type="EMBL" id="CAX66717.1"/>
    </source>
</evidence>
<organism evidence="1 2">
    <name type="scientific">Lactobacillus johnsonii (strain FI9785)</name>
    <dbReference type="NCBI Taxonomy" id="633699"/>
    <lineage>
        <taxon>Bacteria</taxon>
        <taxon>Bacillati</taxon>
        <taxon>Bacillota</taxon>
        <taxon>Bacilli</taxon>
        <taxon>Lactobacillales</taxon>
        <taxon>Lactobacillaceae</taxon>
        <taxon>Lactobacillus</taxon>
    </lineage>
</organism>
<gene>
    <name evidence="1" type="primary">ps142</name>
    <name evidence="1" type="ordered locus">FI9785_845</name>
</gene>
<accession>D0R3Q4</accession>
<sequence>MMLRTNKSIAISGRSMVEDKQVATFNANIYEANASGGSDNINMIITDRDLYDKNKSAVRKDLQDFQAKVWSAQDEVMAENDEKTSES</sequence>
<evidence type="ECO:0000313" key="2">
    <source>
        <dbReference type="Proteomes" id="UP000002627"/>
    </source>
</evidence>
<protein>
    <recommendedName>
        <fullName evidence="3">Lj965 prophage protein</fullName>
    </recommendedName>
</protein>
<reference evidence="1 2" key="1">
    <citation type="journal article" date="2009" name="J. Bacteriol.">
        <title>Complete genome sequence of Lactobacillus johnsonii FI9785, a competitive exclusion agent against pathogens in poultry.</title>
        <authorList>
            <person name="Wegmann U."/>
            <person name="Overweg K."/>
            <person name="Horn N."/>
            <person name="Goesmann A."/>
            <person name="Narbad A."/>
            <person name="Gasson M.J."/>
            <person name="Shearman C."/>
        </authorList>
    </citation>
    <scope>NUCLEOTIDE SEQUENCE [LARGE SCALE GENOMIC DNA]</scope>
    <source>
        <strain evidence="1 2">FI9785</strain>
    </source>
</reference>
<dbReference type="HOGENOM" id="CLU_186806_0_0_9"/>
<evidence type="ECO:0008006" key="3">
    <source>
        <dbReference type="Google" id="ProtNLM"/>
    </source>
</evidence>
<dbReference type="RefSeq" id="WP_012846026.1">
    <property type="nucleotide sequence ID" value="NC_013504.1"/>
</dbReference>
<dbReference type="KEGG" id="ljf:FI9785_845"/>
<dbReference type="EMBL" id="FN298497">
    <property type="protein sequence ID" value="CAX66717.1"/>
    <property type="molecule type" value="Genomic_DNA"/>
</dbReference>
<keyword evidence="2" id="KW-1185">Reference proteome</keyword>
<proteinExistence type="predicted"/>
<dbReference type="AlphaFoldDB" id="D0R3Q4"/>
<name>D0R3Q4_LACJF</name>